<feature type="domain" description="UvrD-like helicase C-terminal" evidence="5">
    <location>
        <begin position="16"/>
        <end position="71"/>
    </location>
</feature>
<dbReference type="Proteomes" id="UP001058317">
    <property type="component" value="Chromosome"/>
</dbReference>
<dbReference type="InterPro" id="IPR027417">
    <property type="entry name" value="P-loop_NTPase"/>
</dbReference>
<protein>
    <recommendedName>
        <fullName evidence="5">UvrD-like helicase C-terminal domain-containing protein</fullName>
    </recommendedName>
</protein>
<keyword evidence="1" id="KW-0547">Nucleotide-binding</keyword>
<dbReference type="SUPFAM" id="SSF52540">
    <property type="entry name" value="P-loop containing nucleoside triphosphate hydrolases"/>
    <property type="match status" value="1"/>
</dbReference>
<dbReference type="GO" id="GO:0004386">
    <property type="term" value="F:helicase activity"/>
    <property type="evidence" value="ECO:0007669"/>
    <property type="project" value="UniProtKB-KW"/>
</dbReference>
<name>A0AAD1L5K4_CITBR</name>
<evidence type="ECO:0000256" key="3">
    <source>
        <dbReference type="ARBA" id="ARBA00022806"/>
    </source>
</evidence>
<keyword evidence="3" id="KW-0347">Helicase</keyword>
<gene>
    <name evidence="6" type="ORF">KAM621c_40570</name>
</gene>
<reference evidence="6" key="1">
    <citation type="submission" date="2022-07" db="EMBL/GenBank/DDBJ databases">
        <title>Complete genome sequence of carbapenem-resistant Citrobacter spp. in Japan.</title>
        <authorList>
            <person name="Maehana S."/>
            <person name="Suzuki M."/>
            <person name="Kitasato H."/>
        </authorList>
    </citation>
    <scope>NUCLEOTIDE SEQUENCE</scope>
    <source>
        <strain evidence="6">KAM621</strain>
    </source>
</reference>
<dbReference type="EMBL" id="AP026382">
    <property type="protein sequence ID" value="BDN98952.1"/>
    <property type="molecule type" value="Genomic_DNA"/>
</dbReference>
<evidence type="ECO:0000256" key="4">
    <source>
        <dbReference type="ARBA" id="ARBA00022840"/>
    </source>
</evidence>
<dbReference type="GO" id="GO:0016787">
    <property type="term" value="F:hydrolase activity"/>
    <property type="evidence" value="ECO:0007669"/>
    <property type="project" value="UniProtKB-KW"/>
</dbReference>
<dbReference type="Pfam" id="PF13361">
    <property type="entry name" value="UvrD_C"/>
    <property type="match status" value="1"/>
</dbReference>
<evidence type="ECO:0000256" key="2">
    <source>
        <dbReference type="ARBA" id="ARBA00022801"/>
    </source>
</evidence>
<evidence type="ECO:0000313" key="6">
    <source>
        <dbReference type="EMBL" id="BDN98952.1"/>
    </source>
</evidence>
<evidence type="ECO:0000259" key="5">
    <source>
        <dbReference type="Pfam" id="PF13361"/>
    </source>
</evidence>
<dbReference type="GO" id="GO:0005524">
    <property type="term" value="F:ATP binding"/>
    <property type="evidence" value="ECO:0007669"/>
    <property type="project" value="UniProtKB-KW"/>
</dbReference>
<keyword evidence="4" id="KW-0067">ATP-binding</keyword>
<evidence type="ECO:0000256" key="1">
    <source>
        <dbReference type="ARBA" id="ARBA00022741"/>
    </source>
</evidence>
<sequence>MIVTSDDKKHWSPQNDLLCVMPLPSSKGLEFHSVAIMDAAKERDEEDLSDDIKRLYVGFTRARQNLLVTMHGTGSLRDHLINTYENSAKVI</sequence>
<proteinExistence type="predicted"/>
<evidence type="ECO:0000313" key="7">
    <source>
        <dbReference type="Proteomes" id="UP001058317"/>
    </source>
</evidence>
<dbReference type="InterPro" id="IPR014017">
    <property type="entry name" value="DNA_helicase_UvrD-like_C"/>
</dbReference>
<keyword evidence="2" id="KW-0378">Hydrolase</keyword>
<dbReference type="AlphaFoldDB" id="A0AAD1L5K4"/>
<dbReference type="Gene3D" id="3.40.50.300">
    <property type="entry name" value="P-loop containing nucleotide triphosphate hydrolases"/>
    <property type="match status" value="1"/>
</dbReference>
<organism evidence="6 7">
    <name type="scientific">Citrobacter braakii</name>
    <dbReference type="NCBI Taxonomy" id="57706"/>
    <lineage>
        <taxon>Bacteria</taxon>
        <taxon>Pseudomonadati</taxon>
        <taxon>Pseudomonadota</taxon>
        <taxon>Gammaproteobacteria</taxon>
        <taxon>Enterobacterales</taxon>
        <taxon>Enterobacteriaceae</taxon>
        <taxon>Citrobacter</taxon>
        <taxon>Citrobacter freundii complex</taxon>
    </lineage>
</organism>
<accession>A0AAD1L5K4</accession>